<accession>A0A853GCT4</accession>
<dbReference type="GO" id="GO:0005886">
    <property type="term" value="C:plasma membrane"/>
    <property type="evidence" value="ECO:0007669"/>
    <property type="project" value="UniProtKB-SubCell"/>
</dbReference>
<evidence type="ECO:0000313" key="8">
    <source>
        <dbReference type="Proteomes" id="UP000525329"/>
    </source>
</evidence>
<name>A0A853GCT4_9GAMM</name>
<comment type="caution">
    <text evidence="7">The sequence shown here is derived from an EMBL/GenBank/DDBJ whole genome shotgun (WGS) entry which is preliminary data.</text>
</comment>
<dbReference type="Proteomes" id="UP000525329">
    <property type="component" value="Unassembled WGS sequence"/>
</dbReference>
<dbReference type="Pfam" id="PF02104">
    <property type="entry name" value="SURF1"/>
    <property type="match status" value="1"/>
</dbReference>
<evidence type="ECO:0000256" key="3">
    <source>
        <dbReference type="ARBA" id="ARBA00022692"/>
    </source>
</evidence>
<evidence type="ECO:0000256" key="6">
    <source>
        <dbReference type="RuleBase" id="RU363076"/>
    </source>
</evidence>
<sequence length="233" mass="27141">MIKNTIFIPTILIFLIIYGLVSLGFWQIERADEKRIIENKIILAQQKPVQLITNVKEVLNKEHHQVLLKGHYDTDKQFIYDNQIVNGNAGYYVLTPFVLSNKNTILVNRGFVPWNGSRDHLVNIKVDNLTRVIKVRLVKPVERIKLKQELITSNFPVLIQSLNLDELSLLSDYPIVAMLARLDIEDSDGFFRQWQPFYGSVNKHLSYALQWFLMALVLGIISLRLWIKKNKKK</sequence>
<evidence type="ECO:0000256" key="2">
    <source>
        <dbReference type="ARBA" id="ARBA00007165"/>
    </source>
</evidence>
<comment type="similarity">
    <text evidence="2 6">Belongs to the SURF1 family.</text>
</comment>
<reference evidence="7 8" key="1">
    <citation type="submission" date="2020-05" db="EMBL/GenBank/DDBJ databases">
        <title>Horizontal transmission and recombination maintain forever young bacterial symbiont genomes.</title>
        <authorList>
            <person name="Russell S.L."/>
            <person name="Pepper-Tunick E."/>
            <person name="Svedberg J."/>
            <person name="Byrne A."/>
            <person name="Ruelas Castillo J."/>
            <person name="Vollmers C."/>
            <person name="Beinart R.A."/>
            <person name="Corbett-Detig R."/>
        </authorList>
    </citation>
    <scope>NUCLEOTIDE SEQUENCE [LARGE SCALE GENOMIC DNA]</scope>
    <source>
        <strain evidence="7">Monterey_2004</strain>
    </source>
</reference>
<dbReference type="InterPro" id="IPR045214">
    <property type="entry name" value="Surf1/Surf4"/>
</dbReference>
<keyword evidence="6" id="KW-1003">Cell membrane</keyword>
<comment type="subcellular location">
    <subcellularLocation>
        <location evidence="6">Cell membrane</location>
        <topology evidence="6">Multi-pass membrane protein</topology>
    </subcellularLocation>
    <subcellularLocation>
        <location evidence="1">Membrane</location>
    </subcellularLocation>
</comment>
<dbReference type="PROSITE" id="PS50895">
    <property type="entry name" value="SURF1"/>
    <property type="match status" value="1"/>
</dbReference>
<dbReference type="PANTHER" id="PTHR23427">
    <property type="entry name" value="SURFEIT LOCUS PROTEIN"/>
    <property type="match status" value="1"/>
</dbReference>
<evidence type="ECO:0000256" key="4">
    <source>
        <dbReference type="ARBA" id="ARBA00022989"/>
    </source>
</evidence>
<dbReference type="PANTHER" id="PTHR23427:SF2">
    <property type="entry name" value="SURFEIT LOCUS PROTEIN 1"/>
    <property type="match status" value="1"/>
</dbReference>
<keyword evidence="5 6" id="KW-0472">Membrane</keyword>
<feature type="transmembrane region" description="Helical" evidence="6">
    <location>
        <begin position="6"/>
        <end position="26"/>
    </location>
</feature>
<dbReference type="InterPro" id="IPR002994">
    <property type="entry name" value="Surf1/Shy1"/>
</dbReference>
<feature type="transmembrane region" description="Helical" evidence="6">
    <location>
        <begin position="204"/>
        <end position="227"/>
    </location>
</feature>
<dbReference type="EMBL" id="JACCHU010000002">
    <property type="protein sequence ID" value="NYT52640.1"/>
    <property type="molecule type" value="Genomic_DNA"/>
</dbReference>
<evidence type="ECO:0000256" key="1">
    <source>
        <dbReference type="ARBA" id="ARBA00004370"/>
    </source>
</evidence>
<organism evidence="7 8">
    <name type="scientific">Candidatus Vesicomyosocius endoextente</name>
    <dbReference type="NCBI Taxonomy" id="2738853"/>
    <lineage>
        <taxon>Bacteria</taxon>
        <taxon>Pseudomonadati</taxon>
        <taxon>Pseudomonadota</taxon>
        <taxon>Gammaproteobacteria</taxon>
        <taxon>Candidatus Pseudothioglobaceae</taxon>
        <taxon>Candidatus Vesicomyidisocius</taxon>
    </lineage>
</organism>
<protein>
    <recommendedName>
        <fullName evidence="6">SURF1-like protein</fullName>
    </recommendedName>
</protein>
<evidence type="ECO:0000256" key="5">
    <source>
        <dbReference type="ARBA" id="ARBA00023136"/>
    </source>
</evidence>
<proteinExistence type="inferred from homology"/>
<keyword evidence="4 6" id="KW-1133">Transmembrane helix</keyword>
<dbReference type="CDD" id="cd06662">
    <property type="entry name" value="SURF1"/>
    <property type="match status" value="1"/>
</dbReference>
<dbReference type="AlphaFoldDB" id="A0A853GCT4"/>
<evidence type="ECO:0000313" key="7">
    <source>
        <dbReference type="EMBL" id="NYT52640.1"/>
    </source>
</evidence>
<keyword evidence="3 6" id="KW-0812">Transmembrane</keyword>
<gene>
    <name evidence="7" type="ORF">H0A74_03620</name>
</gene>